<name>A0A225UWL7_9STRA</name>
<dbReference type="EMBL" id="NBNE01010533">
    <property type="protein sequence ID" value="OWY97372.1"/>
    <property type="molecule type" value="Genomic_DNA"/>
</dbReference>
<dbReference type="AlphaFoldDB" id="A0A225UWL7"/>
<reference evidence="3" key="1">
    <citation type="submission" date="2017-03" db="EMBL/GenBank/DDBJ databases">
        <title>Phytopthora megakarya and P. palmivora, two closely related causual agents of cacao black pod achieved similar genome size and gene model numbers by different mechanisms.</title>
        <authorList>
            <person name="Ali S."/>
            <person name="Shao J."/>
            <person name="Larry D.J."/>
            <person name="Kronmiller B."/>
            <person name="Shen D."/>
            <person name="Strem M.D."/>
            <person name="Melnick R.L."/>
            <person name="Guiltinan M.J."/>
            <person name="Tyler B.M."/>
            <person name="Meinhardt L.W."/>
            <person name="Bailey B.A."/>
        </authorList>
    </citation>
    <scope>NUCLEOTIDE SEQUENCE [LARGE SCALE GENOMIC DNA]</scope>
    <source>
        <strain evidence="3">zdho120</strain>
    </source>
</reference>
<evidence type="ECO:0000313" key="3">
    <source>
        <dbReference type="Proteomes" id="UP000198211"/>
    </source>
</evidence>
<proteinExistence type="predicted"/>
<protein>
    <submittedName>
        <fullName evidence="2">Uncharacterized protein</fullName>
    </submittedName>
</protein>
<keyword evidence="3" id="KW-1185">Reference proteome</keyword>
<dbReference type="Proteomes" id="UP000198211">
    <property type="component" value="Unassembled WGS sequence"/>
</dbReference>
<comment type="caution">
    <text evidence="2">The sequence shown here is derived from an EMBL/GenBank/DDBJ whole genome shotgun (WGS) entry which is preliminary data.</text>
</comment>
<organism evidence="2 3">
    <name type="scientific">Phytophthora megakarya</name>
    <dbReference type="NCBI Taxonomy" id="4795"/>
    <lineage>
        <taxon>Eukaryota</taxon>
        <taxon>Sar</taxon>
        <taxon>Stramenopiles</taxon>
        <taxon>Oomycota</taxon>
        <taxon>Peronosporomycetes</taxon>
        <taxon>Peronosporales</taxon>
        <taxon>Peronosporaceae</taxon>
        <taxon>Phytophthora</taxon>
    </lineage>
</organism>
<evidence type="ECO:0000313" key="2">
    <source>
        <dbReference type="EMBL" id="OWY97372.1"/>
    </source>
</evidence>
<sequence length="87" mass="10105">MVEDLNKWHNSRDEWQRYLTAYCNRTMQVFPVKETMSRSKRNKSVLKSKKVENESFLLPEEIDPFVRMGGRNANRVGKASGHDSTSG</sequence>
<accession>A0A225UWL7</accession>
<dbReference type="OrthoDB" id="129084at2759"/>
<feature type="region of interest" description="Disordered" evidence="1">
    <location>
        <begin position="68"/>
        <end position="87"/>
    </location>
</feature>
<evidence type="ECO:0000256" key="1">
    <source>
        <dbReference type="SAM" id="MobiDB-lite"/>
    </source>
</evidence>
<gene>
    <name evidence="2" type="ORF">PHMEG_00032114</name>
</gene>